<keyword evidence="2" id="KW-1185">Reference proteome</keyword>
<dbReference type="InterPro" id="IPR036724">
    <property type="entry name" value="Cobalamin-bd_sf"/>
</dbReference>
<reference evidence="1 2" key="1">
    <citation type="submission" date="2018-08" db="EMBL/GenBank/DDBJ databases">
        <title>Genomic Encyclopedia of Type Strains, Phase III (KMG-III): the genomes of soil and plant-associated and newly described type strains.</title>
        <authorList>
            <person name="Whitman W."/>
        </authorList>
    </citation>
    <scope>NUCLEOTIDE SEQUENCE [LARGE SCALE GENOMIC DNA]</scope>
    <source>
        <strain evidence="1 2">CGMCC 1.10966</strain>
    </source>
</reference>
<dbReference type="GO" id="GO:0046872">
    <property type="term" value="F:metal ion binding"/>
    <property type="evidence" value="ECO:0007669"/>
    <property type="project" value="InterPro"/>
</dbReference>
<evidence type="ECO:0000313" key="1">
    <source>
        <dbReference type="EMBL" id="REE84434.1"/>
    </source>
</evidence>
<sequence>MSFSLFLRKRGADVLYLGPDTPLADLERIIDRHKVSFIAASVTDVRYADRLIAWIDAISRSHPKLRFILGGAAFDKIEKRIVKPNLRYLPYDEWDDWQNI</sequence>
<comment type="caution">
    <text evidence="1">The sequence shown here is derived from an EMBL/GenBank/DDBJ whole genome shotgun (WGS) entry which is preliminary data.</text>
</comment>
<accession>A0A3D9S3E7</accession>
<dbReference type="SUPFAM" id="SSF52242">
    <property type="entry name" value="Cobalamin (vitamin B12)-binding domain"/>
    <property type="match status" value="1"/>
</dbReference>
<dbReference type="EMBL" id="QTTN01000015">
    <property type="protein sequence ID" value="REE84434.1"/>
    <property type="molecule type" value="Genomic_DNA"/>
</dbReference>
<dbReference type="GO" id="GO:0031419">
    <property type="term" value="F:cobalamin binding"/>
    <property type="evidence" value="ECO:0007669"/>
    <property type="project" value="InterPro"/>
</dbReference>
<dbReference type="OrthoDB" id="9800334at2"/>
<dbReference type="Proteomes" id="UP000256304">
    <property type="component" value="Unassembled WGS sequence"/>
</dbReference>
<proteinExistence type="predicted"/>
<protein>
    <submittedName>
        <fullName evidence="1">B12 binding protein</fullName>
    </submittedName>
</protein>
<evidence type="ECO:0000313" key="2">
    <source>
        <dbReference type="Proteomes" id="UP000256304"/>
    </source>
</evidence>
<dbReference type="Gene3D" id="3.40.50.280">
    <property type="entry name" value="Cobalamin-binding domain"/>
    <property type="match status" value="1"/>
</dbReference>
<organism evidence="1 2">
    <name type="scientific">Paenibacillus taihuensis</name>
    <dbReference type="NCBI Taxonomy" id="1156355"/>
    <lineage>
        <taxon>Bacteria</taxon>
        <taxon>Bacillati</taxon>
        <taxon>Bacillota</taxon>
        <taxon>Bacilli</taxon>
        <taxon>Bacillales</taxon>
        <taxon>Paenibacillaceae</taxon>
        <taxon>Paenibacillus</taxon>
    </lineage>
</organism>
<gene>
    <name evidence="1" type="ORF">A8990_115113</name>
</gene>
<name>A0A3D9S3E7_9BACL</name>
<dbReference type="AlphaFoldDB" id="A0A3D9S3E7"/>